<proteinExistence type="predicted"/>
<dbReference type="AlphaFoldDB" id="A0A838AFU6"/>
<organism evidence="2 3">
    <name type="scientific">Haloechinothrix aidingensis</name>
    <dbReference type="NCBI Taxonomy" id="2752311"/>
    <lineage>
        <taxon>Bacteria</taxon>
        <taxon>Bacillati</taxon>
        <taxon>Actinomycetota</taxon>
        <taxon>Actinomycetes</taxon>
        <taxon>Pseudonocardiales</taxon>
        <taxon>Pseudonocardiaceae</taxon>
        <taxon>Haloechinothrix</taxon>
    </lineage>
</organism>
<name>A0A838AFU6_9PSEU</name>
<sequence>MRDGAEGIRAPRDARDGGEGILSEVGASRDKGGPPARCLPRAEPVRG</sequence>
<accession>A0A838AFU6</accession>
<gene>
    <name evidence="2" type="ORF">H0B56_20785</name>
</gene>
<dbReference type="RefSeq" id="WP_180894796.1">
    <property type="nucleotide sequence ID" value="NZ_JACCKD010000009.1"/>
</dbReference>
<protein>
    <submittedName>
        <fullName evidence="2">Uncharacterized protein</fullName>
    </submittedName>
</protein>
<evidence type="ECO:0000313" key="2">
    <source>
        <dbReference type="EMBL" id="MBA0127988.1"/>
    </source>
</evidence>
<comment type="caution">
    <text evidence="2">The sequence shown here is derived from an EMBL/GenBank/DDBJ whole genome shotgun (WGS) entry which is preliminary data.</text>
</comment>
<evidence type="ECO:0000313" key="3">
    <source>
        <dbReference type="Proteomes" id="UP000582974"/>
    </source>
</evidence>
<feature type="region of interest" description="Disordered" evidence="1">
    <location>
        <begin position="1"/>
        <end position="47"/>
    </location>
</feature>
<dbReference type="EMBL" id="JACCKD010000009">
    <property type="protein sequence ID" value="MBA0127988.1"/>
    <property type="molecule type" value="Genomic_DNA"/>
</dbReference>
<keyword evidence="3" id="KW-1185">Reference proteome</keyword>
<feature type="compositionally biased region" description="Basic and acidic residues" evidence="1">
    <location>
        <begin position="1"/>
        <end position="18"/>
    </location>
</feature>
<dbReference type="Proteomes" id="UP000582974">
    <property type="component" value="Unassembled WGS sequence"/>
</dbReference>
<evidence type="ECO:0000256" key="1">
    <source>
        <dbReference type="SAM" id="MobiDB-lite"/>
    </source>
</evidence>
<reference evidence="2 3" key="1">
    <citation type="submission" date="2020-07" db="EMBL/GenBank/DDBJ databases">
        <title>Genome of Haloechinothrix sp.</title>
        <authorList>
            <person name="Tang S.-K."/>
            <person name="Yang L."/>
            <person name="Zhu W.-Y."/>
        </authorList>
    </citation>
    <scope>NUCLEOTIDE SEQUENCE [LARGE SCALE GENOMIC DNA]</scope>
    <source>
        <strain evidence="2 3">YIM 98757</strain>
    </source>
</reference>